<proteinExistence type="inferred from homology"/>
<evidence type="ECO:0000313" key="12">
    <source>
        <dbReference type="Proteomes" id="UP000281112"/>
    </source>
</evidence>
<evidence type="ECO:0000256" key="6">
    <source>
        <dbReference type="ARBA" id="ARBA00022630"/>
    </source>
</evidence>
<evidence type="ECO:0000313" key="11">
    <source>
        <dbReference type="EMBL" id="RQW63616.1"/>
    </source>
</evidence>
<dbReference type="EC" id="1.1.5.4" evidence="9"/>
<comment type="catalytic activity">
    <reaction evidence="1 9">
        <text>(S)-malate + a quinone = a quinol + oxaloacetate</text>
        <dbReference type="Rhea" id="RHEA:46012"/>
        <dbReference type="ChEBI" id="CHEBI:15589"/>
        <dbReference type="ChEBI" id="CHEBI:16452"/>
        <dbReference type="ChEBI" id="CHEBI:24646"/>
        <dbReference type="ChEBI" id="CHEBI:132124"/>
        <dbReference type="EC" id="1.1.5.4"/>
    </reaction>
</comment>
<dbReference type="NCBIfam" id="NF003603">
    <property type="entry name" value="PRK05257.1-1"/>
    <property type="match status" value="1"/>
</dbReference>
<reference evidence="11 12" key="1">
    <citation type="submission" date="2018-11" db="EMBL/GenBank/DDBJ databases">
        <title>Vibrio LJC006 sp. nov., isolated from seawater during the bloom of the enteromorpha.</title>
        <authorList>
            <person name="Liang J."/>
        </authorList>
    </citation>
    <scope>NUCLEOTIDE SEQUENCE [LARGE SCALE GENOMIC DNA]</scope>
    <source>
        <strain evidence="11 12">LJC006</strain>
    </source>
</reference>
<evidence type="ECO:0000256" key="9">
    <source>
        <dbReference type="HAMAP-Rule" id="MF_00212"/>
    </source>
</evidence>
<dbReference type="PANTHER" id="PTHR43104">
    <property type="entry name" value="L-2-HYDROXYGLUTARATE DEHYDROGENASE, MITOCHONDRIAL"/>
    <property type="match status" value="1"/>
</dbReference>
<dbReference type="NCBIfam" id="NF003605">
    <property type="entry name" value="PRK05257.1-4"/>
    <property type="match status" value="1"/>
</dbReference>
<comment type="caution">
    <text evidence="11">The sequence shown here is derived from an EMBL/GenBank/DDBJ whole genome shotgun (WGS) entry which is preliminary data.</text>
</comment>
<dbReference type="NCBIfam" id="NF009875">
    <property type="entry name" value="PRK13339.1"/>
    <property type="match status" value="1"/>
</dbReference>
<keyword evidence="12" id="KW-1185">Reference proteome</keyword>
<dbReference type="GO" id="GO:0008924">
    <property type="term" value="F:L-malate dehydrogenase (quinone) activity"/>
    <property type="evidence" value="ECO:0007669"/>
    <property type="project" value="UniProtKB-UniRule"/>
</dbReference>
<dbReference type="SUPFAM" id="SSF51905">
    <property type="entry name" value="FAD/NAD(P)-binding domain"/>
    <property type="match status" value="1"/>
</dbReference>
<dbReference type="GO" id="GO:0047545">
    <property type="term" value="F:(S)-2-hydroxyglutarate dehydrogenase activity"/>
    <property type="evidence" value="ECO:0007669"/>
    <property type="project" value="TreeGrafter"/>
</dbReference>
<dbReference type="GO" id="GO:0006099">
    <property type="term" value="P:tricarboxylic acid cycle"/>
    <property type="evidence" value="ECO:0007669"/>
    <property type="project" value="UniProtKB-UniRule"/>
</dbReference>
<keyword evidence="7 9" id="KW-0274">FAD</keyword>
<evidence type="ECO:0000256" key="3">
    <source>
        <dbReference type="ARBA" id="ARBA00005012"/>
    </source>
</evidence>
<dbReference type="AlphaFoldDB" id="A0A3N9U6B6"/>
<dbReference type="UniPathway" id="UPA00223">
    <property type="reaction ID" value="UER01008"/>
</dbReference>
<gene>
    <name evidence="9 11" type="primary">mqo</name>
    <name evidence="11" type="ORF">EES38_10240</name>
</gene>
<evidence type="ECO:0000256" key="4">
    <source>
        <dbReference type="ARBA" id="ARBA00006389"/>
    </source>
</evidence>
<protein>
    <recommendedName>
        <fullName evidence="9">Probable malate:quinone oxidoreductase</fullName>
        <ecNumber evidence="9">1.1.5.4</ecNumber>
    </recommendedName>
    <alternativeName>
        <fullName evidence="9">MQO</fullName>
    </alternativeName>
    <alternativeName>
        <fullName evidence="9">Malate dehydrogenase [quinone]</fullName>
    </alternativeName>
</protein>
<dbReference type="NCBIfam" id="NF003606">
    <property type="entry name" value="PRK05257.2-1"/>
    <property type="match status" value="1"/>
</dbReference>
<keyword evidence="8 9" id="KW-0560">Oxidoreductase</keyword>
<dbReference type="Pfam" id="PF06039">
    <property type="entry name" value="Mqo"/>
    <property type="match status" value="1"/>
</dbReference>
<dbReference type="PANTHER" id="PTHR43104:SF2">
    <property type="entry name" value="L-2-HYDROXYGLUTARATE DEHYDROGENASE, MITOCHONDRIAL"/>
    <property type="match status" value="1"/>
</dbReference>
<dbReference type="InterPro" id="IPR006231">
    <property type="entry name" value="MQO"/>
</dbReference>
<keyword evidence="10" id="KW-1133">Transmembrane helix</keyword>
<evidence type="ECO:0000256" key="2">
    <source>
        <dbReference type="ARBA" id="ARBA00001974"/>
    </source>
</evidence>
<keyword evidence="10" id="KW-0472">Membrane</keyword>
<accession>A0A3N9U6B6</accession>
<comment type="similarity">
    <text evidence="4 9">Belongs to the MQO family.</text>
</comment>
<dbReference type="HAMAP" id="MF_00212">
    <property type="entry name" value="MQO"/>
    <property type="match status" value="1"/>
</dbReference>
<dbReference type="NCBIfam" id="NF003611">
    <property type="entry name" value="PRK05257.3-2"/>
    <property type="match status" value="1"/>
</dbReference>
<evidence type="ECO:0000256" key="7">
    <source>
        <dbReference type="ARBA" id="ARBA00022827"/>
    </source>
</evidence>
<organism evidence="11 12">
    <name type="scientific">Vibrio viridaestus</name>
    <dbReference type="NCBI Taxonomy" id="2487322"/>
    <lineage>
        <taxon>Bacteria</taxon>
        <taxon>Pseudomonadati</taxon>
        <taxon>Pseudomonadota</taxon>
        <taxon>Gammaproteobacteria</taxon>
        <taxon>Vibrionales</taxon>
        <taxon>Vibrionaceae</taxon>
        <taxon>Vibrio</taxon>
    </lineage>
</organism>
<dbReference type="Proteomes" id="UP000281112">
    <property type="component" value="Unassembled WGS sequence"/>
</dbReference>
<evidence type="ECO:0000256" key="10">
    <source>
        <dbReference type="SAM" id="Phobius"/>
    </source>
</evidence>
<dbReference type="Gene3D" id="3.50.50.60">
    <property type="entry name" value="FAD/NAD(P)-binding domain"/>
    <property type="match status" value="1"/>
</dbReference>
<sequence length="534" mass="58903">MKKHTGQNGLNQRNSDAKDELVDVVLIGGGVMSATLGTLLQQLEPSWKMALFERLDNVANESSNGWNNAGTGHSALAESNYTPQTSDGEVKTEKAIGIYEQFQLSRQFWAYLVQTGQIKDPSSFITSVPHMSFVTGEKNVEFMRKRYQALRRSPLFDGMSYSEDHDQIRSWIPLCMESRQTDQPVAATFSRIGTDVNFGALTKNMLGILQENENFSVNLRHDVKSLKRNTDGHWQVKVVNNATGNTRTVNAKYVFIGAGGASLTLLQKSGIPEAKGYAGFPVGGQFLVTENPEIVERHTAKVYGKAAVGAPPMSVPHMDTRIIDGKKVLLFGPFASFSTKFLKEGSLFDLFGTVNASNLLPMTQVGLKNFDLVKYLVSQLRQSDDDRLDALKEFFPEASKEDWSLWQAGQRVQIIKKKPGTPAELHLGSELVHAADGSLTALLGASPGASVSAAIMLELLENCFSQEMATDKWKDKISSMIPSYGTELNSHPEMNEKVLLQTSKALGLEHHLLDVETEFSHSNKTSENQYAAFK</sequence>
<comment type="cofactor">
    <cofactor evidence="2 9">
        <name>FAD</name>
        <dbReference type="ChEBI" id="CHEBI:57692"/>
    </cofactor>
</comment>
<name>A0A3N9U6B6_9VIBR</name>
<evidence type="ECO:0000256" key="8">
    <source>
        <dbReference type="ARBA" id="ARBA00023002"/>
    </source>
</evidence>
<keyword evidence="10" id="KW-0812">Transmembrane</keyword>
<evidence type="ECO:0000256" key="5">
    <source>
        <dbReference type="ARBA" id="ARBA00022532"/>
    </source>
</evidence>
<feature type="transmembrane region" description="Helical" evidence="10">
    <location>
        <begin position="21"/>
        <end position="40"/>
    </location>
</feature>
<keyword evidence="5 9" id="KW-0816">Tricarboxylic acid cycle</keyword>
<dbReference type="OrthoDB" id="9763983at2"/>
<dbReference type="NCBIfam" id="TIGR01320">
    <property type="entry name" value="mal_quin_oxido"/>
    <property type="match status" value="1"/>
</dbReference>
<keyword evidence="6 9" id="KW-0285">Flavoprotein</keyword>
<dbReference type="InterPro" id="IPR036188">
    <property type="entry name" value="FAD/NAD-bd_sf"/>
</dbReference>
<dbReference type="RefSeq" id="WP_124937079.1">
    <property type="nucleotide sequence ID" value="NZ_RJVQ01000003.1"/>
</dbReference>
<comment type="pathway">
    <text evidence="3 9">Carbohydrate metabolism; tricarboxylic acid cycle; oxaloacetate from (S)-malate (quinone route): step 1/1.</text>
</comment>
<dbReference type="EMBL" id="RJVQ01000003">
    <property type="protein sequence ID" value="RQW63616.1"/>
    <property type="molecule type" value="Genomic_DNA"/>
</dbReference>
<evidence type="ECO:0000256" key="1">
    <source>
        <dbReference type="ARBA" id="ARBA00001139"/>
    </source>
</evidence>